<dbReference type="InterPro" id="IPR006664">
    <property type="entry name" value="OMP_bac"/>
</dbReference>
<dbReference type="Gene3D" id="2.60.40.1120">
    <property type="entry name" value="Carboxypeptidase-like, regulatory domain"/>
    <property type="match status" value="1"/>
</dbReference>
<dbReference type="GO" id="GO:0009279">
    <property type="term" value="C:cell outer membrane"/>
    <property type="evidence" value="ECO:0007669"/>
    <property type="project" value="UniProtKB-SubCell"/>
</dbReference>
<dbReference type="PANTHER" id="PTHR30329:SF21">
    <property type="entry name" value="LIPOPROTEIN YIAD-RELATED"/>
    <property type="match status" value="1"/>
</dbReference>
<dbReference type="Gene3D" id="3.30.1330.60">
    <property type="entry name" value="OmpA-like domain"/>
    <property type="match status" value="1"/>
</dbReference>
<name>A0A3B0UKA6_9ZZZZ</name>
<dbReference type="PANTHER" id="PTHR30329">
    <property type="entry name" value="STATOR ELEMENT OF FLAGELLAR MOTOR COMPLEX"/>
    <property type="match status" value="1"/>
</dbReference>
<dbReference type="SUPFAM" id="SSF103088">
    <property type="entry name" value="OmpA-like"/>
    <property type="match status" value="1"/>
</dbReference>
<evidence type="ECO:0000256" key="1">
    <source>
        <dbReference type="ARBA" id="ARBA00004442"/>
    </source>
</evidence>
<comment type="subcellular location">
    <subcellularLocation>
        <location evidence="1">Cell outer membrane</location>
    </subcellularLocation>
</comment>
<keyword evidence="2" id="KW-0472">Membrane</keyword>
<sequence>MSKTTYMLGLLLFGIISNTSAFTDEPDSLVFYKGIVVDEFSGNPLVGASVQYKKLPYQSETGLLMTDEDGKFEAYFRARELYSIHIKLDGYVSLSEVIKPLENTGADLNRTDTIKLKIGGVGSVLSLHNLNFEQGKSKITSDSFDELNNLVVMLKDAPTMVIQLEGHTDFRGSPVKNLELSENRVQALKDFLVSNGIDQKRVLTKAFGGSQPITQENSPEARAKNRRVEVRIISN</sequence>
<evidence type="ECO:0000259" key="4">
    <source>
        <dbReference type="PROSITE" id="PS51123"/>
    </source>
</evidence>
<gene>
    <name evidence="5" type="ORF">MNBD_BACTEROID06-606</name>
</gene>
<dbReference type="PROSITE" id="PS51123">
    <property type="entry name" value="OMPA_2"/>
    <property type="match status" value="1"/>
</dbReference>
<dbReference type="EMBL" id="UOES01000449">
    <property type="protein sequence ID" value="VAW28743.1"/>
    <property type="molecule type" value="Genomic_DNA"/>
</dbReference>
<organism evidence="5">
    <name type="scientific">hydrothermal vent metagenome</name>
    <dbReference type="NCBI Taxonomy" id="652676"/>
    <lineage>
        <taxon>unclassified sequences</taxon>
        <taxon>metagenomes</taxon>
        <taxon>ecological metagenomes</taxon>
    </lineage>
</organism>
<dbReference type="InterPro" id="IPR008969">
    <property type="entry name" value="CarboxyPept-like_regulatory"/>
</dbReference>
<evidence type="ECO:0000256" key="3">
    <source>
        <dbReference type="ARBA" id="ARBA00023237"/>
    </source>
</evidence>
<evidence type="ECO:0000313" key="5">
    <source>
        <dbReference type="EMBL" id="VAW28743.1"/>
    </source>
</evidence>
<dbReference type="InterPro" id="IPR036737">
    <property type="entry name" value="OmpA-like_sf"/>
</dbReference>
<dbReference type="CDD" id="cd07185">
    <property type="entry name" value="OmpA_C-like"/>
    <property type="match status" value="1"/>
</dbReference>
<feature type="domain" description="OmpA-like" evidence="4">
    <location>
        <begin position="119"/>
        <end position="235"/>
    </location>
</feature>
<proteinExistence type="predicted"/>
<accession>A0A3B0UKA6</accession>
<dbReference type="InterPro" id="IPR050330">
    <property type="entry name" value="Bact_OuterMem_StrucFunc"/>
</dbReference>
<reference evidence="5" key="1">
    <citation type="submission" date="2018-06" db="EMBL/GenBank/DDBJ databases">
        <authorList>
            <person name="Zhirakovskaya E."/>
        </authorList>
    </citation>
    <scope>NUCLEOTIDE SEQUENCE</scope>
</reference>
<dbReference type="AlphaFoldDB" id="A0A3B0UKA6"/>
<dbReference type="Pfam" id="PF00691">
    <property type="entry name" value="OmpA"/>
    <property type="match status" value="1"/>
</dbReference>
<keyword evidence="3" id="KW-0998">Cell outer membrane</keyword>
<evidence type="ECO:0000256" key="2">
    <source>
        <dbReference type="ARBA" id="ARBA00023136"/>
    </source>
</evidence>
<dbReference type="PRINTS" id="PR01021">
    <property type="entry name" value="OMPADOMAIN"/>
</dbReference>
<dbReference type="InterPro" id="IPR006665">
    <property type="entry name" value="OmpA-like"/>
</dbReference>
<dbReference type="SUPFAM" id="SSF49464">
    <property type="entry name" value="Carboxypeptidase regulatory domain-like"/>
    <property type="match status" value="1"/>
</dbReference>
<protein>
    <recommendedName>
        <fullName evidence="4">OmpA-like domain-containing protein</fullName>
    </recommendedName>
</protein>